<reference evidence="15" key="2">
    <citation type="submission" date="2020-11" db="EMBL/GenBank/DDBJ databases">
        <authorList>
            <person name="McCartney M.A."/>
            <person name="Auch B."/>
            <person name="Kono T."/>
            <person name="Mallez S."/>
            <person name="Becker A."/>
            <person name="Gohl D.M."/>
            <person name="Silverstein K.A.T."/>
            <person name="Koren S."/>
            <person name="Bechman K.B."/>
            <person name="Herman A."/>
            <person name="Abrahante J.E."/>
            <person name="Garbe J."/>
        </authorList>
    </citation>
    <scope>NUCLEOTIDE SEQUENCE</scope>
    <source>
        <strain evidence="15">Duluth1</strain>
        <tissue evidence="15">Whole animal</tissue>
    </source>
</reference>
<evidence type="ECO:0000259" key="14">
    <source>
        <dbReference type="PROSITE" id="PS51194"/>
    </source>
</evidence>
<dbReference type="PANTHER" id="PTHR18934">
    <property type="entry name" value="ATP-DEPENDENT RNA HELICASE"/>
    <property type="match status" value="1"/>
</dbReference>
<dbReference type="FunFam" id="3.40.50.300:FF:000500">
    <property type="entry name" value="ATP-dependent RNA helicase DHX29"/>
    <property type="match status" value="1"/>
</dbReference>
<dbReference type="PROSITE" id="PS51192">
    <property type="entry name" value="HELICASE_ATP_BIND_1"/>
    <property type="match status" value="1"/>
</dbReference>
<keyword evidence="16" id="KW-1185">Reference proteome</keyword>
<sequence length="1044" mass="115809">MNTIEQNPLFNPLIKLRDVDTSTSQLRDGGTSAGQSIKSEDLNVKSHDQSGGLSYNEEEMGLSLFQSSEKDPPPKGKDATAKKKDLISLCRNGTIPSEYHKYYEDIPDDKNVRDCLPDPDALEIRISLIEICYNTCIGVVFSGQLKSRKKEGTLELCPDILCGTVQNAEHLAATLALYHLCKGRQKSIPPAEIYTICVKAEFYTTCIKAAAAVYTTCVKVETLTTCVKKPLPPAEIYTTCVRAEIYTTCVKAETFTNCVKAEIYTTCVKAEIYTTCEKAEIYTTCVKKYIPPVLAEIKTIVVHAEIYTTCIKAEIYTTCIKAEIYTTCVKTESYTTCVKIDKAHHQGASITAATTWSDAEKLAAEEERSKENKPRDQYLAKLFSKVQVCDKSDQGSKGQSGSWVKVTNEDDVLESWENMESKFSWQDVQMASRTVPKPQKKAGHKNAATKSARDLYIRNALQSELTKVREQLPVYQHKAAILETIRRHSVVLVAGETGSGKSTQVPHFILEDCLLTGSESCNIVCTEPRRISATSLAVRVSQEMGERKLGGVDSLCGYQIRFETRCGPDTRLTYCTTGVLLRKLQLDPALSNVSHIIVDEVHERSVQSDFLLIILRQLLTKRSDLKVILMSATLDAEKFSSYFKHCPVINIPGRTFPVKVYHVEDVLEQTGYVLEEDSPFSLRQSELVSEESASLSVTGKGGDQSKLDVHWTKEDIAQLDTSGLSVEKYSLKTRNTISRMNLKKINVDLIVDLLVHIDTSPSYAGQDGAVLVFLPGLADITELYEILTTDRRFTDKNRYRVIALHSVLSSADQAQAFSVPPQGVRKVVLATNIAETGITIPDVVFVIDTGKVKENRYIETSQMSTLEEVLISRANAKQRQGRAGRVREGICFRMFTKRMYDDMKAYTIPELLRVPLEELCLHIMKCNYGKPEVFLSGALDPPQGQVVARAMSLLHAIGACKEGERLTPLGHHLSALPVYVRIGKMLLYAAILDCLEPVAVIAACMTDKSPFVVPMGKQDAVSVVKQSLAVAASDHLTLYKVFCG</sequence>
<dbReference type="SMART" id="SM00847">
    <property type="entry name" value="HA2"/>
    <property type="match status" value="1"/>
</dbReference>
<dbReference type="Proteomes" id="UP000828390">
    <property type="component" value="Unassembled WGS sequence"/>
</dbReference>
<keyword evidence="10" id="KW-0175">Coiled coil</keyword>
<feature type="region of interest" description="Disordered" evidence="12">
    <location>
        <begin position="21"/>
        <end position="53"/>
    </location>
</feature>
<dbReference type="Pfam" id="PF04408">
    <property type="entry name" value="WHD_HA2"/>
    <property type="match status" value="1"/>
</dbReference>
<dbReference type="InterPro" id="IPR002464">
    <property type="entry name" value="DNA/RNA_helicase_DEAH_CS"/>
</dbReference>
<dbReference type="GO" id="GO:0016787">
    <property type="term" value="F:hydrolase activity"/>
    <property type="evidence" value="ECO:0007669"/>
    <property type="project" value="UniProtKB-KW"/>
</dbReference>
<dbReference type="PANTHER" id="PTHR18934:SF264">
    <property type="entry name" value="ATP-DEPENDENT RNA HELICASE DHX29"/>
    <property type="match status" value="1"/>
</dbReference>
<evidence type="ECO:0000256" key="4">
    <source>
        <dbReference type="ARBA" id="ARBA00022540"/>
    </source>
</evidence>
<evidence type="ECO:0000256" key="12">
    <source>
        <dbReference type="SAM" id="MobiDB-lite"/>
    </source>
</evidence>
<dbReference type="GO" id="GO:0003743">
    <property type="term" value="F:translation initiation factor activity"/>
    <property type="evidence" value="ECO:0007669"/>
    <property type="project" value="UniProtKB-KW"/>
</dbReference>
<dbReference type="FunFam" id="3.40.50.300:FF:000325">
    <property type="entry name" value="ATP-dependent RNA helicase DHX29"/>
    <property type="match status" value="1"/>
</dbReference>
<dbReference type="AlphaFoldDB" id="A0A9D4CIE8"/>
<evidence type="ECO:0000256" key="5">
    <source>
        <dbReference type="ARBA" id="ARBA00022741"/>
    </source>
</evidence>
<name>A0A9D4CIE8_DREPO</name>
<dbReference type="FunFam" id="1.20.120.1080:FF:000002">
    <property type="entry name" value="Putative ATP-dependent RNA helicase DHX36"/>
    <property type="match status" value="1"/>
</dbReference>
<proteinExistence type="inferred from homology"/>
<keyword evidence="8" id="KW-0067">ATP-binding</keyword>
<keyword evidence="4" id="KW-0396">Initiation factor</keyword>
<keyword evidence="9" id="KW-0648">Protein biosynthesis</keyword>
<dbReference type="Gene3D" id="1.20.120.1080">
    <property type="match status" value="1"/>
</dbReference>
<comment type="catalytic activity">
    <reaction evidence="11">
        <text>ATP + H2O = ADP + phosphate + H(+)</text>
        <dbReference type="Rhea" id="RHEA:13065"/>
        <dbReference type="ChEBI" id="CHEBI:15377"/>
        <dbReference type="ChEBI" id="CHEBI:15378"/>
        <dbReference type="ChEBI" id="CHEBI:30616"/>
        <dbReference type="ChEBI" id="CHEBI:43474"/>
        <dbReference type="ChEBI" id="CHEBI:456216"/>
        <dbReference type="EC" id="3.6.4.13"/>
    </reaction>
</comment>
<dbReference type="InterPro" id="IPR027417">
    <property type="entry name" value="P-loop_NTPase"/>
</dbReference>
<evidence type="ECO:0000256" key="9">
    <source>
        <dbReference type="ARBA" id="ARBA00022917"/>
    </source>
</evidence>
<evidence type="ECO:0000256" key="2">
    <source>
        <dbReference type="ARBA" id="ARBA00012552"/>
    </source>
</evidence>
<gene>
    <name evidence="15" type="ORF">DPMN_051100</name>
</gene>
<feature type="compositionally biased region" description="Basic and acidic residues" evidence="12">
    <location>
        <begin position="38"/>
        <end position="48"/>
    </location>
</feature>
<keyword evidence="3" id="KW-0963">Cytoplasm</keyword>
<keyword evidence="5" id="KW-0547">Nucleotide-binding</keyword>
<dbReference type="EMBL" id="JAIWYP010000012">
    <property type="protein sequence ID" value="KAH3725266.1"/>
    <property type="molecule type" value="Genomic_DNA"/>
</dbReference>
<dbReference type="InterPro" id="IPR007502">
    <property type="entry name" value="Helicase-assoc_dom"/>
</dbReference>
<comment type="similarity">
    <text evidence="1">Belongs to the DEAD box helicase family. DEAH subfamily.</text>
</comment>
<evidence type="ECO:0000313" key="15">
    <source>
        <dbReference type="EMBL" id="KAH3725266.1"/>
    </source>
</evidence>
<evidence type="ECO:0000256" key="7">
    <source>
        <dbReference type="ARBA" id="ARBA00022806"/>
    </source>
</evidence>
<evidence type="ECO:0000256" key="1">
    <source>
        <dbReference type="ARBA" id="ARBA00008792"/>
    </source>
</evidence>
<dbReference type="PROSITE" id="PS51194">
    <property type="entry name" value="HELICASE_CTER"/>
    <property type="match status" value="1"/>
</dbReference>
<dbReference type="SMART" id="SM00490">
    <property type="entry name" value="HELICc"/>
    <property type="match status" value="1"/>
</dbReference>
<evidence type="ECO:0000256" key="6">
    <source>
        <dbReference type="ARBA" id="ARBA00022801"/>
    </source>
</evidence>
<evidence type="ECO:0000259" key="13">
    <source>
        <dbReference type="PROSITE" id="PS51192"/>
    </source>
</evidence>
<evidence type="ECO:0000256" key="3">
    <source>
        <dbReference type="ARBA" id="ARBA00022490"/>
    </source>
</evidence>
<dbReference type="InterPro" id="IPR014001">
    <property type="entry name" value="Helicase_ATP-bd"/>
</dbReference>
<feature type="domain" description="Helicase C-terminal" evidence="14">
    <location>
        <begin position="749"/>
        <end position="927"/>
    </location>
</feature>
<dbReference type="Pfam" id="PF21010">
    <property type="entry name" value="HA2_C"/>
    <property type="match status" value="1"/>
</dbReference>
<dbReference type="Gene3D" id="3.40.50.300">
    <property type="entry name" value="P-loop containing nucleotide triphosphate hydrolases"/>
    <property type="match status" value="2"/>
</dbReference>
<evidence type="ECO:0000256" key="8">
    <source>
        <dbReference type="ARBA" id="ARBA00022840"/>
    </source>
</evidence>
<dbReference type="Pfam" id="PF00271">
    <property type="entry name" value="Helicase_C"/>
    <property type="match status" value="1"/>
</dbReference>
<evidence type="ECO:0000256" key="10">
    <source>
        <dbReference type="ARBA" id="ARBA00023054"/>
    </source>
</evidence>
<accession>A0A9D4CIE8</accession>
<dbReference type="SUPFAM" id="SSF52540">
    <property type="entry name" value="P-loop containing nucleoside triphosphate hydrolases"/>
    <property type="match status" value="1"/>
</dbReference>
<comment type="caution">
    <text evidence="15">The sequence shown here is derived from an EMBL/GenBank/DDBJ whole genome shotgun (WGS) entry which is preliminary data.</text>
</comment>
<dbReference type="GO" id="GO:0003723">
    <property type="term" value="F:RNA binding"/>
    <property type="evidence" value="ECO:0007669"/>
    <property type="project" value="TreeGrafter"/>
</dbReference>
<dbReference type="InterPro" id="IPR011545">
    <property type="entry name" value="DEAD/DEAH_box_helicase_dom"/>
</dbReference>
<feature type="non-terminal residue" evidence="15">
    <location>
        <position position="1044"/>
    </location>
</feature>
<feature type="domain" description="Helicase ATP-binding" evidence="13">
    <location>
        <begin position="482"/>
        <end position="652"/>
    </location>
</feature>
<dbReference type="Pfam" id="PF00270">
    <property type="entry name" value="DEAD"/>
    <property type="match status" value="1"/>
</dbReference>
<protein>
    <recommendedName>
        <fullName evidence="2">RNA helicase</fullName>
        <ecNumber evidence="2">3.6.4.13</ecNumber>
    </recommendedName>
</protein>
<dbReference type="GO" id="GO:0003724">
    <property type="term" value="F:RNA helicase activity"/>
    <property type="evidence" value="ECO:0007669"/>
    <property type="project" value="UniProtKB-EC"/>
</dbReference>
<dbReference type="InterPro" id="IPR001650">
    <property type="entry name" value="Helicase_C-like"/>
</dbReference>
<dbReference type="PROSITE" id="PS00690">
    <property type="entry name" value="DEAH_ATP_HELICASE"/>
    <property type="match status" value="1"/>
</dbReference>
<keyword evidence="7" id="KW-0347">Helicase</keyword>
<evidence type="ECO:0000256" key="11">
    <source>
        <dbReference type="ARBA" id="ARBA00047984"/>
    </source>
</evidence>
<reference evidence="15" key="1">
    <citation type="journal article" date="2019" name="bioRxiv">
        <title>The Genome of the Zebra Mussel, Dreissena polymorpha: A Resource for Invasive Species Research.</title>
        <authorList>
            <person name="McCartney M.A."/>
            <person name="Auch B."/>
            <person name="Kono T."/>
            <person name="Mallez S."/>
            <person name="Zhang Y."/>
            <person name="Obille A."/>
            <person name="Becker A."/>
            <person name="Abrahante J.E."/>
            <person name="Garbe J."/>
            <person name="Badalamenti J.P."/>
            <person name="Herman A."/>
            <person name="Mangelson H."/>
            <person name="Liachko I."/>
            <person name="Sullivan S."/>
            <person name="Sone E.D."/>
            <person name="Koren S."/>
            <person name="Silverstein K.A.T."/>
            <person name="Beckman K.B."/>
            <person name="Gohl D.M."/>
        </authorList>
    </citation>
    <scope>NUCLEOTIDE SEQUENCE</scope>
    <source>
        <strain evidence="15">Duluth1</strain>
        <tissue evidence="15">Whole animal</tissue>
    </source>
</reference>
<keyword evidence="6" id="KW-0378">Hydrolase</keyword>
<dbReference type="GO" id="GO:0005524">
    <property type="term" value="F:ATP binding"/>
    <property type="evidence" value="ECO:0007669"/>
    <property type="project" value="UniProtKB-KW"/>
</dbReference>
<dbReference type="CDD" id="cd18791">
    <property type="entry name" value="SF2_C_RHA"/>
    <property type="match status" value="1"/>
</dbReference>
<evidence type="ECO:0000313" key="16">
    <source>
        <dbReference type="Proteomes" id="UP000828390"/>
    </source>
</evidence>
<dbReference type="InterPro" id="IPR048333">
    <property type="entry name" value="HA2_WH"/>
</dbReference>
<organism evidence="15 16">
    <name type="scientific">Dreissena polymorpha</name>
    <name type="common">Zebra mussel</name>
    <name type="synonym">Mytilus polymorpha</name>
    <dbReference type="NCBI Taxonomy" id="45954"/>
    <lineage>
        <taxon>Eukaryota</taxon>
        <taxon>Metazoa</taxon>
        <taxon>Spiralia</taxon>
        <taxon>Lophotrochozoa</taxon>
        <taxon>Mollusca</taxon>
        <taxon>Bivalvia</taxon>
        <taxon>Autobranchia</taxon>
        <taxon>Heteroconchia</taxon>
        <taxon>Euheterodonta</taxon>
        <taxon>Imparidentia</taxon>
        <taxon>Neoheterodontei</taxon>
        <taxon>Myida</taxon>
        <taxon>Dreissenoidea</taxon>
        <taxon>Dreissenidae</taxon>
        <taxon>Dreissena</taxon>
    </lineage>
</organism>
<dbReference type="EC" id="3.6.4.13" evidence="2"/>
<dbReference type="SMART" id="SM00487">
    <property type="entry name" value="DEXDc"/>
    <property type="match status" value="1"/>
</dbReference>